<sequence>MGKEKNMITVAAKKAEWITIAQAVERMPIPVSKSTVRRWIEEGKHGLVAGKFGGRVVLRADSLPEIIEDPYA</sequence>
<reference evidence="1 2" key="1">
    <citation type="journal article" date="2016" name="Nat. Commun.">
        <title>Thousands of microbial genomes shed light on interconnected biogeochemical processes in an aquifer system.</title>
        <authorList>
            <person name="Anantharaman K."/>
            <person name="Brown C.T."/>
            <person name="Hug L.A."/>
            <person name="Sharon I."/>
            <person name="Castelle C.J."/>
            <person name="Probst A.J."/>
            <person name="Thomas B.C."/>
            <person name="Singh A."/>
            <person name="Wilkins M.J."/>
            <person name="Karaoz U."/>
            <person name="Brodie E.L."/>
            <person name="Williams K.H."/>
            <person name="Hubbard S.S."/>
            <person name="Banfield J.F."/>
        </authorList>
    </citation>
    <scope>NUCLEOTIDE SEQUENCE [LARGE SCALE GENOMIC DNA]</scope>
</reference>
<proteinExistence type="predicted"/>
<dbReference type="EMBL" id="MFIX01000174">
    <property type="protein sequence ID" value="OGG02744.1"/>
    <property type="molecule type" value="Genomic_DNA"/>
</dbReference>
<name>A0A1F5YRM5_9BACT</name>
<gene>
    <name evidence="1" type="ORF">A3F83_11525</name>
</gene>
<dbReference type="Proteomes" id="UP000179129">
    <property type="component" value="Unassembled WGS sequence"/>
</dbReference>
<evidence type="ECO:0008006" key="3">
    <source>
        <dbReference type="Google" id="ProtNLM"/>
    </source>
</evidence>
<protein>
    <recommendedName>
        <fullName evidence="3">Helix-turn-helix domain-containing protein</fullName>
    </recommendedName>
</protein>
<organism evidence="1 2">
    <name type="scientific">Candidatus Glassbacteria bacterium RIFCSPLOWO2_12_FULL_58_11</name>
    <dbReference type="NCBI Taxonomy" id="1817867"/>
    <lineage>
        <taxon>Bacteria</taxon>
        <taxon>Candidatus Glassiibacteriota</taxon>
    </lineage>
</organism>
<dbReference type="AlphaFoldDB" id="A0A1F5YRM5"/>
<accession>A0A1F5YRM5</accession>
<evidence type="ECO:0000313" key="2">
    <source>
        <dbReference type="Proteomes" id="UP000179129"/>
    </source>
</evidence>
<evidence type="ECO:0000313" key="1">
    <source>
        <dbReference type="EMBL" id="OGG02744.1"/>
    </source>
</evidence>
<comment type="caution">
    <text evidence="1">The sequence shown here is derived from an EMBL/GenBank/DDBJ whole genome shotgun (WGS) entry which is preliminary data.</text>
</comment>